<organism evidence="1 2">
    <name type="scientific">Methylobacterium oryzae CBMB20</name>
    <dbReference type="NCBI Taxonomy" id="693986"/>
    <lineage>
        <taxon>Bacteria</taxon>
        <taxon>Pseudomonadati</taxon>
        <taxon>Pseudomonadota</taxon>
        <taxon>Alphaproteobacteria</taxon>
        <taxon>Hyphomicrobiales</taxon>
        <taxon>Methylobacteriaceae</taxon>
        <taxon>Methylobacterium</taxon>
    </lineage>
</organism>
<dbReference type="KEGG" id="mor:MOC_3411"/>
<dbReference type="EMBL" id="CP003811">
    <property type="protein sequence ID" value="AIQ91166.1"/>
    <property type="molecule type" value="Genomic_DNA"/>
</dbReference>
<keyword evidence="2" id="KW-1185">Reference proteome</keyword>
<dbReference type="HOGENOM" id="CLU_2479797_0_0_5"/>
<sequence length="87" mass="9465">MTGGTISFAEARRRLDEAHAAEMKRGLELIGGIVRQVAEAQGITVEDARTLMAPKIAEQIAAMNELHRLAVIDLEVLAEEGPNPRDM</sequence>
<protein>
    <submittedName>
        <fullName evidence="1">Protein of unassigned function</fullName>
    </submittedName>
</protein>
<evidence type="ECO:0000313" key="2">
    <source>
        <dbReference type="Proteomes" id="UP000029492"/>
    </source>
</evidence>
<reference evidence="1 2" key="1">
    <citation type="journal article" date="2014" name="PLoS ONE">
        <title>Genome Information of Methylobacterium oryzae, a Plant-Probiotic Methylotroph in the Phyllosphere.</title>
        <authorList>
            <person name="Kwak M.J."/>
            <person name="Jeong H."/>
            <person name="Madhaiyan M."/>
            <person name="Lee Y."/>
            <person name="Sa T.M."/>
            <person name="Oh T.K."/>
            <person name="Kim J.F."/>
        </authorList>
    </citation>
    <scope>NUCLEOTIDE SEQUENCE [LARGE SCALE GENOMIC DNA]</scope>
    <source>
        <strain evidence="1 2">CBMB20</strain>
    </source>
</reference>
<proteinExistence type="predicted"/>
<dbReference type="RefSeq" id="WP_043758266.1">
    <property type="nucleotide sequence ID" value="NZ_CP003811.1"/>
</dbReference>
<dbReference type="AlphaFoldDB" id="A0A089NTA3"/>
<dbReference type="Proteomes" id="UP000029492">
    <property type="component" value="Chromosome"/>
</dbReference>
<name>A0A089NTA3_9HYPH</name>
<gene>
    <name evidence="1" type="ORF">MOC_3411</name>
</gene>
<accession>A0A089NTA3</accession>
<evidence type="ECO:0000313" key="1">
    <source>
        <dbReference type="EMBL" id="AIQ91166.1"/>
    </source>
</evidence>
<dbReference type="STRING" id="693986.MOC_3411"/>